<feature type="transmembrane region" description="Helical" evidence="2">
    <location>
        <begin position="12"/>
        <end position="30"/>
    </location>
</feature>
<keyword evidence="6" id="KW-1185">Reference proteome</keyword>
<dbReference type="GO" id="GO:0006508">
    <property type="term" value="P:proteolysis"/>
    <property type="evidence" value="ECO:0007669"/>
    <property type="project" value="UniProtKB-KW"/>
</dbReference>
<evidence type="ECO:0000259" key="3">
    <source>
        <dbReference type="Pfam" id="PF02517"/>
    </source>
</evidence>
<evidence type="ECO:0000313" key="5">
    <source>
        <dbReference type="EMBL" id="KRN96430.1"/>
    </source>
</evidence>
<dbReference type="Proteomes" id="UP000321429">
    <property type="component" value="Unassembled WGS sequence"/>
</dbReference>
<keyword evidence="2" id="KW-1133">Transmembrane helix</keyword>
<keyword evidence="2" id="KW-0812">Transmembrane</keyword>
<keyword evidence="2" id="KW-0472">Membrane</keyword>
<accession>A0A0R2L450</accession>
<dbReference type="GO" id="GO:0004175">
    <property type="term" value="F:endopeptidase activity"/>
    <property type="evidence" value="ECO:0007669"/>
    <property type="project" value="UniProtKB-ARBA"/>
</dbReference>
<dbReference type="EMBL" id="JQCB01000004">
    <property type="protein sequence ID" value="KRN96430.1"/>
    <property type="molecule type" value="Genomic_DNA"/>
</dbReference>
<evidence type="ECO:0000313" key="6">
    <source>
        <dbReference type="Proteomes" id="UP000051139"/>
    </source>
</evidence>
<evidence type="ECO:0000313" key="7">
    <source>
        <dbReference type="Proteomes" id="UP000321429"/>
    </source>
</evidence>
<feature type="transmembrane region" description="Helical" evidence="2">
    <location>
        <begin position="323"/>
        <end position="340"/>
    </location>
</feature>
<reference evidence="4 7" key="2">
    <citation type="submission" date="2019-07" db="EMBL/GenBank/DDBJ databases">
        <title>Whole genome shotgun sequence of Lactobacillus siliginis NBRC 101315.</title>
        <authorList>
            <person name="Hosoyama A."/>
            <person name="Uohara A."/>
            <person name="Ohji S."/>
            <person name="Ichikawa N."/>
        </authorList>
    </citation>
    <scope>NUCLEOTIDE SEQUENCE [LARGE SCALE GENOMIC DNA]</scope>
    <source>
        <strain evidence="4 7">NBRC 101315</strain>
    </source>
</reference>
<feature type="transmembrane region" description="Helical" evidence="2">
    <location>
        <begin position="42"/>
        <end position="63"/>
    </location>
</feature>
<evidence type="ECO:0000256" key="1">
    <source>
        <dbReference type="ARBA" id="ARBA00009067"/>
    </source>
</evidence>
<feature type="transmembrane region" description="Helical" evidence="2">
    <location>
        <begin position="375"/>
        <end position="393"/>
    </location>
</feature>
<dbReference type="AlphaFoldDB" id="A0A0R2L450"/>
<feature type="transmembrane region" description="Helical" evidence="2">
    <location>
        <begin position="115"/>
        <end position="136"/>
    </location>
</feature>
<sequence length="419" mass="46879">MDEQRLRERPWLRRWFLIQLVLEIAIMGTWTGIQDLQGGQHLVALVQAGGLLILFLLGLWLLSRREQRLPELGRFKRWLYRTNHYLQAIILIAFLPTILQQALRLLAKVNVQGDAFLIGALVIYMVMFIPMAVFALGQIQSLLGRLLMLFFGFFDIVFSTNVLTGGGLTYSHWLVTVAESGVVGALAFVVTIGIAMQCWGFSWPSIRLSKSARWWVLILIALISVWFVIFNAFSTGDSWKNIWYAYAFHVKAPTLEMILGGIEPGIAEEWLMRFAVLGLLLQACRRFRHPVAWAVIISSLLFGLVHVTNILGGQPALATLDQVLSAAAIGSLLAAIYLYTKSFLWPVLFHAGVDSLEFVSSGSQSMTSPSGAFDWQITLAINLVFIVAAIFLLTGKRGVTVRENFPDLTISTAKKRLKH</sequence>
<comment type="caution">
    <text evidence="5">The sequence shown here is derived from an EMBL/GenBank/DDBJ whole genome shotgun (WGS) entry which is preliminary data.</text>
</comment>
<dbReference type="GO" id="GO:0080120">
    <property type="term" value="P:CAAX-box protein maturation"/>
    <property type="evidence" value="ECO:0007669"/>
    <property type="project" value="UniProtKB-ARBA"/>
</dbReference>
<evidence type="ECO:0000313" key="4">
    <source>
        <dbReference type="EMBL" id="GEK29188.1"/>
    </source>
</evidence>
<proteinExistence type="inferred from homology"/>
<feature type="domain" description="CAAX prenyl protease 2/Lysostaphin resistance protein A-like" evidence="3">
    <location>
        <begin position="254"/>
        <end position="355"/>
    </location>
</feature>
<feature type="transmembrane region" description="Helical" evidence="2">
    <location>
        <begin position="84"/>
        <end position="103"/>
    </location>
</feature>
<keyword evidence="5" id="KW-0378">Hydrolase</keyword>
<protein>
    <submittedName>
        <fullName evidence="4">CAAX amino protease</fullName>
    </submittedName>
    <submittedName>
        <fullName evidence="5">Membrane-bound protease, caax family</fullName>
    </submittedName>
</protein>
<organism evidence="5 6">
    <name type="scientific">Furfurilactobacillus siliginis</name>
    <dbReference type="NCBI Taxonomy" id="348151"/>
    <lineage>
        <taxon>Bacteria</taxon>
        <taxon>Bacillati</taxon>
        <taxon>Bacillota</taxon>
        <taxon>Bacilli</taxon>
        <taxon>Lactobacillales</taxon>
        <taxon>Lactobacillaceae</taxon>
        <taxon>Furfurilactobacillus</taxon>
    </lineage>
</organism>
<keyword evidence="5" id="KW-0645">Protease</keyword>
<dbReference type="Proteomes" id="UP000051139">
    <property type="component" value="Unassembled WGS sequence"/>
</dbReference>
<dbReference type="STRING" id="348151.IV55_GL001399"/>
<dbReference type="EMBL" id="BJUD01000037">
    <property type="protein sequence ID" value="GEK29188.1"/>
    <property type="molecule type" value="Genomic_DNA"/>
</dbReference>
<evidence type="ECO:0000256" key="2">
    <source>
        <dbReference type="SAM" id="Phobius"/>
    </source>
</evidence>
<dbReference type="PATRIC" id="fig|348151.3.peg.1437"/>
<dbReference type="RefSeq" id="WP_057809683.1">
    <property type="nucleotide sequence ID" value="NZ_BJUD01000037.1"/>
</dbReference>
<feature type="transmembrane region" description="Helical" evidence="2">
    <location>
        <begin position="148"/>
        <end position="170"/>
    </location>
</feature>
<dbReference type="InterPro" id="IPR003675">
    <property type="entry name" value="Rce1/LyrA-like_dom"/>
</dbReference>
<comment type="similarity">
    <text evidence="1">Belongs to the UPF0177 family.</text>
</comment>
<name>A0A0R2L450_9LACO</name>
<feature type="transmembrane region" description="Helical" evidence="2">
    <location>
        <begin position="214"/>
        <end position="233"/>
    </location>
</feature>
<feature type="transmembrane region" description="Helical" evidence="2">
    <location>
        <begin position="182"/>
        <end position="202"/>
    </location>
</feature>
<gene>
    <name evidence="5" type="ORF">IV55_GL001399</name>
    <name evidence="4" type="ORF">LSI01_14990</name>
</gene>
<dbReference type="Pfam" id="PF02517">
    <property type="entry name" value="Rce1-like"/>
    <property type="match status" value="1"/>
</dbReference>
<reference evidence="5 6" key="1">
    <citation type="journal article" date="2015" name="Genome Announc.">
        <title>Expanding the biotechnology potential of lactobacilli through comparative genomics of 213 strains and associated genera.</title>
        <authorList>
            <person name="Sun Z."/>
            <person name="Harris H.M."/>
            <person name="McCann A."/>
            <person name="Guo C."/>
            <person name="Argimon S."/>
            <person name="Zhang W."/>
            <person name="Yang X."/>
            <person name="Jeffery I.B."/>
            <person name="Cooney J.C."/>
            <person name="Kagawa T.F."/>
            <person name="Liu W."/>
            <person name="Song Y."/>
            <person name="Salvetti E."/>
            <person name="Wrobel A."/>
            <person name="Rasinkangas P."/>
            <person name="Parkhill J."/>
            <person name="Rea M.C."/>
            <person name="O'Sullivan O."/>
            <person name="Ritari J."/>
            <person name="Douillard F.P."/>
            <person name="Paul Ross R."/>
            <person name="Yang R."/>
            <person name="Briner A.E."/>
            <person name="Felis G.E."/>
            <person name="de Vos W.M."/>
            <person name="Barrangou R."/>
            <person name="Klaenhammer T.R."/>
            <person name="Caufield P.W."/>
            <person name="Cui Y."/>
            <person name="Zhang H."/>
            <person name="O'Toole P.W."/>
        </authorList>
    </citation>
    <scope>NUCLEOTIDE SEQUENCE [LARGE SCALE GENOMIC DNA]</scope>
    <source>
        <strain evidence="5 6">DSM 22696</strain>
    </source>
</reference>
<feature type="transmembrane region" description="Helical" evidence="2">
    <location>
        <begin position="291"/>
        <end position="311"/>
    </location>
</feature>